<sequence length="323" mass="34795">MRVQLEHQAVAIDASSTKHDDTARILQALLVQALLAKLQILEGASTRPPLDEPDPESTMIFNAGHSVARPSSPHWQGNTAGATSSTANKGLATGVNVDSGGAGFLGGGGGGAGGGRTCGVGIGGGGDSGTGGGRPGPTSQDHSGRTQMPRMAFARFDGEHPRIWRDKCYDYFRAFNISAALWLTMSTLHMDGNAAVWLQSYKKRHELENWPQFIAVVEAEFGADGKLPFNARPYRYSPAHKDEIERQVVVMLAAGIIVPSMSPFASHVLLVQKKDGSWRFCIDYRRRLNELTIKNVFPMPVIDKLLDELAGAKVFSKLDLRAG</sequence>
<organism evidence="2 3">
    <name type="scientific">Lolium multiflorum</name>
    <name type="common">Italian ryegrass</name>
    <name type="synonym">Lolium perenne subsp. multiflorum</name>
    <dbReference type="NCBI Taxonomy" id="4521"/>
    <lineage>
        <taxon>Eukaryota</taxon>
        <taxon>Viridiplantae</taxon>
        <taxon>Streptophyta</taxon>
        <taxon>Embryophyta</taxon>
        <taxon>Tracheophyta</taxon>
        <taxon>Spermatophyta</taxon>
        <taxon>Magnoliopsida</taxon>
        <taxon>Liliopsida</taxon>
        <taxon>Poales</taxon>
        <taxon>Poaceae</taxon>
        <taxon>BOP clade</taxon>
        <taxon>Pooideae</taxon>
        <taxon>Poodae</taxon>
        <taxon>Poeae</taxon>
        <taxon>Poeae Chloroplast Group 2 (Poeae type)</taxon>
        <taxon>Loliodinae</taxon>
        <taxon>Loliinae</taxon>
        <taxon>Lolium</taxon>
    </lineage>
</organism>
<feature type="compositionally biased region" description="Polar residues" evidence="1">
    <location>
        <begin position="73"/>
        <end position="86"/>
    </location>
</feature>
<dbReference type="EMBL" id="JAUUTY010000003">
    <property type="protein sequence ID" value="KAK1669331.1"/>
    <property type="molecule type" value="Genomic_DNA"/>
</dbReference>
<evidence type="ECO:0000256" key="1">
    <source>
        <dbReference type="SAM" id="MobiDB-lite"/>
    </source>
</evidence>
<dbReference type="CDD" id="cd01647">
    <property type="entry name" value="RT_LTR"/>
    <property type="match status" value="1"/>
</dbReference>
<dbReference type="Proteomes" id="UP001231189">
    <property type="component" value="Unassembled WGS sequence"/>
</dbReference>
<feature type="region of interest" description="Disordered" evidence="1">
    <location>
        <begin position="121"/>
        <end position="147"/>
    </location>
</feature>
<name>A0AAD8T3L2_LOLMU</name>
<dbReference type="PANTHER" id="PTHR24559:SF452">
    <property type="entry name" value="INTEGRASE CATALYTIC DOMAIN-CONTAINING PROTEIN"/>
    <property type="match status" value="1"/>
</dbReference>
<dbReference type="SUPFAM" id="SSF56672">
    <property type="entry name" value="DNA/RNA polymerases"/>
    <property type="match status" value="1"/>
</dbReference>
<accession>A0AAD8T3L2</accession>
<keyword evidence="3" id="KW-1185">Reference proteome</keyword>
<dbReference type="PANTHER" id="PTHR24559">
    <property type="entry name" value="TRANSPOSON TY3-I GAG-POL POLYPROTEIN"/>
    <property type="match status" value="1"/>
</dbReference>
<comment type="caution">
    <text evidence="2">The sequence shown here is derived from an EMBL/GenBank/DDBJ whole genome shotgun (WGS) entry which is preliminary data.</text>
</comment>
<feature type="compositionally biased region" description="Gly residues" evidence="1">
    <location>
        <begin position="121"/>
        <end position="135"/>
    </location>
</feature>
<evidence type="ECO:0000313" key="2">
    <source>
        <dbReference type="EMBL" id="KAK1669331.1"/>
    </source>
</evidence>
<dbReference type="AlphaFoldDB" id="A0AAD8T3L2"/>
<dbReference type="Gene3D" id="3.10.10.10">
    <property type="entry name" value="HIV Type 1 Reverse Transcriptase, subunit A, domain 1"/>
    <property type="match status" value="1"/>
</dbReference>
<reference evidence="2" key="1">
    <citation type="submission" date="2023-07" db="EMBL/GenBank/DDBJ databases">
        <title>A chromosome-level genome assembly of Lolium multiflorum.</title>
        <authorList>
            <person name="Chen Y."/>
            <person name="Copetti D."/>
            <person name="Kolliker R."/>
            <person name="Studer B."/>
        </authorList>
    </citation>
    <scope>NUCLEOTIDE SEQUENCE</scope>
    <source>
        <strain evidence="2">02402/16</strain>
        <tissue evidence="2">Leaf</tissue>
    </source>
</reference>
<dbReference type="Gene3D" id="3.30.70.270">
    <property type="match status" value="1"/>
</dbReference>
<protein>
    <submittedName>
        <fullName evidence="2">Uncharacterized protein</fullName>
    </submittedName>
</protein>
<dbReference type="InterPro" id="IPR053134">
    <property type="entry name" value="RNA-dir_DNA_polymerase"/>
</dbReference>
<evidence type="ECO:0000313" key="3">
    <source>
        <dbReference type="Proteomes" id="UP001231189"/>
    </source>
</evidence>
<proteinExistence type="predicted"/>
<gene>
    <name evidence="2" type="ORF">QYE76_057490</name>
</gene>
<feature type="region of interest" description="Disordered" evidence="1">
    <location>
        <begin position="66"/>
        <end position="86"/>
    </location>
</feature>
<dbReference type="InterPro" id="IPR043128">
    <property type="entry name" value="Rev_trsase/Diguanyl_cyclase"/>
</dbReference>
<dbReference type="InterPro" id="IPR043502">
    <property type="entry name" value="DNA/RNA_pol_sf"/>
</dbReference>